<feature type="disulfide bond" evidence="8">
    <location>
        <begin position="400"/>
        <end position="429"/>
    </location>
</feature>
<keyword evidence="13" id="KW-1185">Reference proteome</keyword>
<keyword evidence="7" id="KW-0479">Metal-binding</keyword>
<dbReference type="GO" id="GO:0036503">
    <property type="term" value="P:ERAD pathway"/>
    <property type="evidence" value="ECO:0007669"/>
    <property type="project" value="UniProtKB-ARBA"/>
</dbReference>
<dbReference type="Proteomes" id="UP001239445">
    <property type="component" value="Unassembled WGS sequence"/>
</dbReference>
<evidence type="ECO:0000256" key="11">
    <source>
        <dbReference type="SAM" id="Phobius"/>
    </source>
</evidence>
<sequence length="607" mass="68953">MFTIGRRKSSIYLIGGLVFFFVFLSYRHLDRDPPSSARPRPQNGPSSGPDRPGGESQSKWTHYKPRYPVDPASMRPLPTGKPLALPRIQADFPPETEAARADREAKQRRIRDAMLKCWDAYRQHAWLHDELRPITGGRRDPFGGWGATLVDSLDTLWIMGLRDEFDDAVAALEKINFETTSLNEVSIFETTIRYLGGFLAAYDLSGDKRLLAKAVEVGDMIYAAFDTPNRMPVVRWDLKGAARGVKQEAGTHVLLAEIGTFALEFTRLSVLTGNPKWFDASERITDMLRAQQQTTRLPGMWPILGDAKAMKFNDHPDHSLGALADSWYEYLPKMYALSGGLLPVYRQMYEDAMDTAIRYNLFRPMTETNEDILVSGSVYARTRDGKFETILKPEGQHLACFVGGMLAVGGKLVQNQTHIDKGAKVTEGCIWSYKVSPLGIMPEVFYLLPCESTSGCEWDEKKWRDTALEKANFGGEMMKEDEFESLIKQKRFPRGFTSIPDSRYHLRPEAIESVFILYRVTGRKDLLEAAWDMYLAIDKHTRTELAYSALIDMTVTDGKAPMSDVMESFWMGETLKYFYLMFSEPDLISLDEWVFNTEAHPLKRVLP</sequence>
<evidence type="ECO:0000256" key="3">
    <source>
        <dbReference type="ARBA" id="ARBA00007658"/>
    </source>
</evidence>
<dbReference type="GO" id="GO:0005975">
    <property type="term" value="P:carbohydrate metabolic process"/>
    <property type="evidence" value="ECO:0007669"/>
    <property type="project" value="InterPro"/>
</dbReference>
<evidence type="ECO:0000256" key="1">
    <source>
        <dbReference type="ARBA" id="ARBA00001913"/>
    </source>
</evidence>
<evidence type="ECO:0000256" key="10">
    <source>
        <dbReference type="SAM" id="MobiDB-lite"/>
    </source>
</evidence>
<keyword evidence="11" id="KW-0472">Membrane</keyword>
<evidence type="ECO:0000256" key="7">
    <source>
        <dbReference type="PIRSR" id="PIRSR601382-2"/>
    </source>
</evidence>
<evidence type="ECO:0000313" key="13">
    <source>
        <dbReference type="Proteomes" id="UP001239445"/>
    </source>
</evidence>
<evidence type="ECO:0000256" key="4">
    <source>
        <dbReference type="ARBA" id="ARBA00022801"/>
    </source>
</evidence>
<dbReference type="InterPro" id="IPR012341">
    <property type="entry name" value="6hp_glycosidase-like_sf"/>
</dbReference>
<keyword evidence="9" id="KW-0326">Glycosidase</keyword>
<dbReference type="GO" id="GO:0005509">
    <property type="term" value="F:calcium ion binding"/>
    <property type="evidence" value="ECO:0007669"/>
    <property type="project" value="InterPro"/>
</dbReference>
<dbReference type="EMBL" id="MU839831">
    <property type="protein sequence ID" value="KAK1757071.1"/>
    <property type="molecule type" value="Genomic_DNA"/>
</dbReference>
<comment type="caution">
    <text evidence="12">The sequence shown here is derived from an EMBL/GenBank/DDBJ whole genome shotgun (WGS) entry which is preliminary data.</text>
</comment>
<feature type="active site" evidence="6">
    <location>
        <position position="325"/>
    </location>
</feature>
<evidence type="ECO:0000256" key="2">
    <source>
        <dbReference type="ARBA" id="ARBA00004922"/>
    </source>
</evidence>
<name>A0AAJ0BJJ8_9PEZI</name>
<dbReference type="InterPro" id="IPR050749">
    <property type="entry name" value="Glycosyl_Hydrolase_47"/>
</dbReference>
<evidence type="ECO:0000256" key="6">
    <source>
        <dbReference type="PIRSR" id="PIRSR601382-1"/>
    </source>
</evidence>
<keyword evidence="5 8" id="KW-1015">Disulfide bond</keyword>
<organism evidence="12 13">
    <name type="scientific">Echria macrotheca</name>
    <dbReference type="NCBI Taxonomy" id="438768"/>
    <lineage>
        <taxon>Eukaryota</taxon>
        <taxon>Fungi</taxon>
        <taxon>Dikarya</taxon>
        <taxon>Ascomycota</taxon>
        <taxon>Pezizomycotina</taxon>
        <taxon>Sordariomycetes</taxon>
        <taxon>Sordariomycetidae</taxon>
        <taxon>Sordariales</taxon>
        <taxon>Schizotheciaceae</taxon>
        <taxon>Echria</taxon>
    </lineage>
</organism>
<dbReference type="GO" id="GO:0016020">
    <property type="term" value="C:membrane"/>
    <property type="evidence" value="ECO:0007669"/>
    <property type="project" value="InterPro"/>
</dbReference>
<dbReference type="InterPro" id="IPR001382">
    <property type="entry name" value="Glyco_hydro_47"/>
</dbReference>
<comment type="similarity">
    <text evidence="3 9">Belongs to the glycosyl hydrolase 47 family.</text>
</comment>
<accession>A0AAJ0BJJ8</accession>
<feature type="transmembrane region" description="Helical" evidence="11">
    <location>
        <begin position="12"/>
        <end position="29"/>
    </location>
</feature>
<dbReference type="GO" id="GO:0004571">
    <property type="term" value="F:mannosyl-oligosaccharide 1,2-alpha-mannosidase activity"/>
    <property type="evidence" value="ECO:0007669"/>
    <property type="project" value="InterPro"/>
</dbReference>
<evidence type="ECO:0000256" key="9">
    <source>
        <dbReference type="RuleBase" id="RU361193"/>
    </source>
</evidence>
<dbReference type="PANTHER" id="PTHR11742:SF89">
    <property type="entry name" value="ALPHA-1,2-MANNOSIDASE"/>
    <property type="match status" value="1"/>
</dbReference>
<feature type="active site" description="Proton donor" evidence="6">
    <location>
        <position position="443"/>
    </location>
</feature>
<dbReference type="InterPro" id="IPR036026">
    <property type="entry name" value="Seven-hairpin_glycosidases"/>
</dbReference>
<feature type="binding site" evidence="7">
    <location>
        <position position="597"/>
    </location>
    <ligand>
        <name>Ca(2+)</name>
        <dbReference type="ChEBI" id="CHEBI:29108"/>
    </ligand>
</feature>
<keyword evidence="7" id="KW-0106">Calcium</keyword>
<keyword evidence="11" id="KW-1133">Transmembrane helix</keyword>
<keyword evidence="4 9" id="KW-0378">Hydrolase</keyword>
<evidence type="ECO:0000256" key="8">
    <source>
        <dbReference type="PIRSR" id="PIRSR601382-3"/>
    </source>
</evidence>
<protein>
    <recommendedName>
        <fullName evidence="9">alpha-1,2-Mannosidase</fullName>
        <ecNumber evidence="9">3.2.1.-</ecNumber>
    </recommendedName>
</protein>
<dbReference type="Pfam" id="PF01532">
    <property type="entry name" value="Glyco_hydro_47"/>
    <property type="match status" value="1"/>
</dbReference>
<comment type="cofactor">
    <cofactor evidence="1 7">
        <name>Ca(2+)</name>
        <dbReference type="ChEBI" id="CHEBI:29108"/>
    </cofactor>
</comment>
<dbReference type="Gene3D" id="1.50.10.10">
    <property type="match status" value="1"/>
</dbReference>
<evidence type="ECO:0000313" key="12">
    <source>
        <dbReference type="EMBL" id="KAK1757071.1"/>
    </source>
</evidence>
<keyword evidence="11" id="KW-0812">Transmembrane</keyword>
<dbReference type="AlphaFoldDB" id="A0AAJ0BJJ8"/>
<proteinExistence type="inferred from homology"/>
<gene>
    <name evidence="12" type="ORF">QBC47DRAFT_174761</name>
</gene>
<feature type="active site" description="Proton donor" evidence="6">
    <location>
        <position position="189"/>
    </location>
</feature>
<dbReference type="PRINTS" id="PR00747">
    <property type="entry name" value="GLYHDRLASE47"/>
</dbReference>
<dbReference type="SUPFAM" id="SSF48225">
    <property type="entry name" value="Seven-hairpin glycosidases"/>
    <property type="match status" value="1"/>
</dbReference>
<comment type="pathway">
    <text evidence="2">Protein modification; protein glycosylation.</text>
</comment>
<dbReference type="GO" id="GO:0005783">
    <property type="term" value="C:endoplasmic reticulum"/>
    <property type="evidence" value="ECO:0007669"/>
    <property type="project" value="TreeGrafter"/>
</dbReference>
<dbReference type="EC" id="3.2.1.-" evidence="9"/>
<evidence type="ECO:0000256" key="5">
    <source>
        <dbReference type="ARBA" id="ARBA00023157"/>
    </source>
</evidence>
<reference evidence="12" key="1">
    <citation type="submission" date="2023-06" db="EMBL/GenBank/DDBJ databases">
        <title>Genome-scale phylogeny and comparative genomics of the fungal order Sordariales.</title>
        <authorList>
            <consortium name="Lawrence Berkeley National Laboratory"/>
            <person name="Hensen N."/>
            <person name="Bonometti L."/>
            <person name="Westerberg I."/>
            <person name="Brannstrom I.O."/>
            <person name="Guillou S."/>
            <person name="Cros-Aarteil S."/>
            <person name="Calhoun S."/>
            <person name="Haridas S."/>
            <person name="Kuo A."/>
            <person name="Mondo S."/>
            <person name="Pangilinan J."/>
            <person name="Riley R."/>
            <person name="Labutti K."/>
            <person name="Andreopoulos B."/>
            <person name="Lipzen A."/>
            <person name="Chen C."/>
            <person name="Yanf M."/>
            <person name="Daum C."/>
            <person name="Ng V."/>
            <person name="Clum A."/>
            <person name="Steindorff A."/>
            <person name="Ohm R."/>
            <person name="Martin F."/>
            <person name="Silar P."/>
            <person name="Natvig D."/>
            <person name="Lalanne C."/>
            <person name="Gautier V."/>
            <person name="Ament-Velasquez S.L."/>
            <person name="Kruys A."/>
            <person name="Hutchinson M.I."/>
            <person name="Powell A.J."/>
            <person name="Barry K."/>
            <person name="Miller A.N."/>
            <person name="Grigoriev I.V."/>
            <person name="Debuchy R."/>
            <person name="Gladieux P."/>
            <person name="Thoren M.H."/>
            <person name="Johannesson H."/>
        </authorList>
    </citation>
    <scope>NUCLEOTIDE SEQUENCE</scope>
    <source>
        <strain evidence="12">PSN4</strain>
    </source>
</reference>
<dbReference type="FunFam" id="1.50.10.10:FF:000037">
    <property type="entry name" value="alpha-1,2-Mannosidase"/>
    <property type="match status" value="1"/>
</dbReference>
<dbReference type="PANTHER" id="PTHR11742">
    <property type="entry name" value="MANNOSYL-OLIGOSACCHARIDE ALPHA-1,2-MANNOSIDASE-RELATED"/>
    <property type="match status" value="1"/>
</dbReference>
<feature type="active site" evidence="6">
    <location>
        <position position="509"/>
    </location>
</feature>
<feature type="region of interest" description="Disordered" evidence="10">
    <location>
        <begin position="32"/>
        <end position="76"/>
    </location>
</feature>